<dbReference type="EnsemblBacteria" id="AAM05581">
    <property type="protein sequence ID" value="AAM05581"/>
    <property type="gene ID" value="MA_2185"/>
</dbReference>
<evidence type="ECO:0000256" key="1">
    <source>
        <dbReference type="SAM" id="Phobius"/>
    </source>
</evidence>
<keyword evidence="1" id="KW-0812">Transmembrane</keyword>
<feature type="transmembrane region" description="Helical" evidence="1">
    <location>
        <begin position="48"/>
        <end position="65"/>
    </location>
</feature>
<feature type="transmembrane region" description="Helical" evidence="1">
    <location>
        <begin position="203"/>
        <end position="223"/>
    </location>
</feature>
<feature type="transmembrane region" description="Helical" evidence="1">
    <location>
        <begin position="146"/>
        <end position="163"/>
    </location>
</feature>
<dbReference type="InterPro" id="IPR012429">
    <property type="entry name" value="HGSNAT_cat"/>
</dbReference>
<feature type="transmembrane region" description="Helical" evidence="1">
    <location>
        <begin position="86"/>
        <end position="107"/>
    </location>
</feature>
<feature type="transmembrane region" description="Helical" evidence="1">
    <location>
        <begin position="169"/>
        <end position="191"/>
    </location>
</feature>
<feature type="transmembrane region" description="Helical" evidence="1">
    <location>
        <begin position="235"/>
        <end position="256"/>
    </location>
</feature>
<protein>
    <recommendedName>
        <fullName evidence="2">Heparan-alpha-glucosaminide N-acetyltransferase catalytic domain-containing protein</fullName>
    </recommendedName>
</protein>
<dbReference type="GeneID" id="1474073"/>
<feature type="transmembrane region" description="Helical" evidence="1">
    <location>
        <begin position="119"/>
        <end position="139"/>
    </location>
</feature>
<feature type="transmembrane region" description="Helical" evidence="1">
    <location>
        <begin position="268"/>
        <end position="288"/>
    </location>
</feature>
<name>Q8TNU4_METAC</name>
<dbReference type="STRING" id="188937.MA_2185"/>
<dbReference type="HOGENOM" id="CLU_757823_0_0_2"/>
<dbReference type="Pfam" id="PF07786">
    <property type="entry name" value="HGSNAT_cat"/>
    <property type="match status" value="1"/>
</dbReference>
<feature type="domain" description="Heparan-alpha-glucosaminide N-acetyltransferase catalytic" evidence="2">
    <location>
        <begin position="14"/>
        <end position="204"/>
    </location>
</feature>
<dbReference type="InParanoid" id="Q8TNU4"/>
<dbReference type="TCDB" id="9.B.169.2.1">
    <property type="family name" value="the integral membrane protein (8 -10 tmss) yeib or duf418 (yeib) family"/>
</dbReference>
<dbReference type="RefSeq" id="WP_011022169.1">
    <property type="nucleotide sequence ID" value="NC_003552.1"/>
</dbReference>
<dbReference type="KEGG" id="mac:MA_2185"/>
<dbReference type="AlphaFoldDB" id="Q8TNU4"/>
<gene>
    <name evidence="3" type="ordered locus">MA_2185</name>
</gene>
<sequence length="353" mass="41120">MVLDTRNSNKSNKRLHAVDICRGLALLLMIEAHISQSVGWVSNWSRTMAAPFFLIVSGLSYDLFLSSRIKTEVKKYLFLESLFRGFFVYTIPLIPYIIVGLFFIFYSSFLTGNGYKIDIFHWGVFQIIGVGYVFGLFVPNNLKSKILITISTFIITYIITNFFQETLYFLMTGPFPLFPWIGYFLFGRVAYELYQNKHLKDDTTLLSFSIVILIISLLIFETFTKDFTSSTRNQFPMFLLLSSIDLFIFSLLIRYVDNKHIYFSLMNPLEKLGGICFTAYYIHLLIILTIQKSCTNFFNYYPSAISNLINFIIVAVALVQIEKSWRDYNYAFGFEWLIRKGTDKMLKLSKVYL</sequence>
<feature type="transmembrane region" description="Helical" evidence="1">
    <location>
        <begin position="20"/>
        <end position="42"/>
    </location>
</feature>
<organism evidence="3 4">
    <name type="scientific">Methanosarcina acetivorans (strain ATCC 35395 / DSM 2834 / JCM 12185 / C2A)</name>
    <dbReference type="NCBI Taxonomy" id="188937"/>
    <lineage>
        <taxon>Archaea</taxon>
        <taxon>Methanobacteriati</taxon>
        <taxon>Methanobacteriota</taxon>
        <taxon>Stenosarchaea group</taxon>
        <taxon>Methanomicrobia</taxon>
        <taxon>Methanosarcinales</taxon>
        <taxon>Methanosarcinaceae</taxon>
        <taxon>Methanosarcina</taxon>
    </lineage>
</organism>
<dbReference type="EMBL" id="AE010299">
    <property type="protein sequence ID" value="AAM05581.1"/>
    <property type="molecule type" value="Genomic_DNA"/>
</dbReference>
<dbReference type="OrthoDB" id="359489at2157"/>
<evidence type="ECO:0000313" key="3">
    <source>
        <dbReference type="EMBL" id="AAM05581.1"/>
    </source>
</evidence>
<accession>Q8TNU4</accession>
<proteinExistence type="predicted"/>
<feature type="transmembrane region" description="Helical" evidence="1">
    <location>
        <begin position="300"/>
        <end position="319"/>
    </location>
</feature>
<dbReference type="Proteomes" id="UP000002487">
    <property type="component" value="Chromosome"/>
</dbReference>
<evidence type="ECO:0000259" key="2">
    <source>
        <dbReference type="Pfam" id="PF07786"/>
    </source>
</evidence>
<keyword evidence="4" id="KW-1185">Reference proteome</keyword>
<keyword evidence="1" id="KW-1133">Transmembrane helix</keyword>
<evidence type="ECO:0000313" key="4">
    <source>
        <dbReference type="Proteomes" id="UP000002487"/>
    </source>
</evidence>
<reference evidence="3 4" key="1">
    <citation type="journal article" date="2002" name="Genome Res.">
        <title>The genome of Methanosarcina acetivorans reveals extensive metabolic and physiological diversity.</title>
        <authorList>
            <person name="Galagan J.E."/>
            <person name="Nusbaum C."/>
            <person name="Roy A."/>
            <person name="Endrizzi M.G."/>
            <person name="Macdonald P."/>
            <person name="FitzHugh W."/>
            <person name="Calvo S."/>
            <person name="Engels R."/>
            <person name="Smirnov S."/>
            <person name="Atnoor D."/>
            <person name="Brown A."/>
            <person name="Allen N."/>
            <person name="Naylor J."/>
            <person name="Stange-Thomann N."/>
            <person name="DeArellano K."/>
            <person name="Johnson R."/>
            <person name="Linton L."/>
            <person name="McEwan P."/>
            <person name="McKernan K."/>
            <person name="Talamas J."/>
            <person name="Tirrell A."/>
            <person name="Ye W."/>
            <person name="Zimmer A."/>
            <person name="Barber R.D."/>
            <person name="Cann I."/>
            <person name="Graham D.E."/>
            <person name="Grahame D.A."/>
            <person name="Guss A."/>
            <person name="Hedderich R."/>
            <person name="Ingram-Smith C."/>
            <person name="Kuettner C.H."/>
            <person name="Krzycki J.A."/>
            <person name="Leigh J.A."/>
            <person name="Li W."/>
            <person name="Liu J."/>
            <person name="Mukhopadhyay B."/>
            <person name="Reeve J.N."/>
            <person name="Smith K."/>
            <person name="Springer T.A."/>
            <person name="Umayam L.A."/>
            <person name="White O."/>
            <person name="White R.H."/>
            <person name="de Macario E.C."/>
            <person name="Ferry J.G."/>
            <person name="Jarrell K.F."/>
            <person name="Jing H."/>
            <person name="Macario A.J.L."/>
            <person name="Paulsen I."/>
            <person name="Pritchett M."/>
            <person name="Sowers K.R."/>
            <person name="Swanson R.V."/>
            <person name="Zinder S.H."/>
            <person name="Lander E."/>
            <person name="Metcalf W.W."/>
            <person name="Birren B."/>
        </authorList>
    </citation>
    <scope>NUCLEOTIDE SEQUENCE [LARGE SCALE GENOMIC DNA]</scope>
    <source>
        <strain evidence="4">ATCC 35395 / DSM 2834 / JCM 12185 / C2A</strain>
    </source>
</reference>
<keyword evidence="1" id="KW-0472">Membrane</keyword>